<proteinExistence type="inferred from homology"/>
<name>A0A0D0RP76_STAGA</name>
<dbReference type="Proteomes" id="UP000283576">
    <property type="component" value="Unassembled WGS sequence"/>
</dbReference>
<comment type="similarity">
    <text evidence="1">Belongs to the asp23 family.</text>
</comment>
<reference evidence="2 5" key="2">
    <citation type="submission" date="2019-07" db="EMBL/GenBank/DDBJ databases">
        <title>Whole genome shotgun sequence of Staphylococcus gallinarum NBRC 109767.</title>
        <authorList>
            <person name="Hosoyama A."/>
            <person name="Uohara A."/>
            <person name="Ohji S."/>
            <person name="Ichikawa N."/>
        </authorList>
    </citation>
    <scope>NUCLEOTIDE SEQUENCE [LARGE SCALE GENOMIC DNA]</scope>
    <source>
        <strain evidence="2 5">NBRC 109767</strain>
    </source>
</reference>
<reference evidence="3 4" key="1">
    <citation type="journal article" date="2016" name="Front. Microbiol.">
        <title>Comprehensive Phylogenetic Analysis of Bovine Non-aureus Staphylococci Species Based on Whole-Genome Sequencing.</title>
        <authorList>
            <person name="Naushad S."/>
            <person name="Barkema H.W."/>
            <person name="Luby C."/>
            <person name="Condas L.A."/>
            <person name="Nobrega D.B."/>
            <person name="Carson D.A."/>
            <person name="De Buck J."/>
        </authorList>
    </citation>
    <scope>NUCLEOTIDE SEQUENCE [LARGE SCALE GENOMIC DNA]</scope>
    <source>
        <strain evidence="3 4">SNUC 1388</strain>
    </source>
</reference>
<keyword evidence="5" id="KW-1185">Reference proteome</keyword>
<dbReference type="GeneID" id="93845129"/>
<dbReference type="PANTHER" id="PTHR34297:SF1">
    <property type="entry name" value="ASP23_GLS24 FAMILY ENVELOPE STRESS RESPONSE PROTEIN"/>
    <property type="match status" value="1"/>
</dbReference>
<accession>A0A0D0RP76</accession>
<evidence type="ECO:0000313" key="3">
    <source>
        <dbReference type="EMBL" id="RIL44857.1"/>
    </source>
</evidence>
<comment type="caution">
    <text evidence="3">The sequence shown here is derived from an EMBL/GenBank/DDBJ whole genome shotgun (WGS) entry which is preliminary data.</text>
</comment>
<gene>
    <name evidence="3" type="ORF">BUZ01_02435</name>
    <name evidence="2" type="ORF">SGA02_10410</name>
</gene>
<dbReference type="RefSeq" id="WP_042738602.1">
    <property type="nucleotide sequence ID" value="NZ_BKAX01000003.1"/>
</dbReference>
<dbReference type="AlphaFoldDB" id="A0A0D0RP76"/>
<sequence>MVKVTETSHSNLGRIEIAPEVLTVIASIATSEVKGIRGHFKELKQTNIEQVSKKQLHKGIKVDAREDGIFIDVYCALSYGVNISETARHIQQAIFNSLTTMTTIEPSQINVHITNIEPEN</sequence>
<evidence type="ECO:0000313" key="4">
    <source>
        <dbReference type="Proteomes" id="UP000283576"/>
    </source>
</evidence>
<evidence type="ECO:0000313" key="2">
    <source>
        <dbReference type="EMBL" id="GEQ05213.1"/>
    </source>
</evidence>
<organism evidence="3 4">
    <name type="scientific">Staphylococcus gallinarum</name>
    <dbReference type="NCBI Taxonomy" id="1293"/>
    <lineage>
        <taxon>Bacteria</taxon>
        <taxon>Bacillati</taxon>
        <taxon>Bacillota</taxon>
        <taxon>Bacilli</taxon>
        <taxon>Bacillales</taxon>
        <taxon>Staphylococcaceae</taxon>
        <taxon>Staphylococcus</taxon>
    </lineage>
</organism>
<evidence type="ECO:0000313" key="5">
    <source>
        <dbReference type="Proteomes" id="UP000321057"/>
    </source>
</evidence>
<dbReference type="OrthoDB" id="9793465at2"/>
<dbReference type="Proteomes" id="UP000321057">
    <property type="component" value="Unassembled WGS sequence"/>
</dbReference>
<dbReference type="EMBL" id="QXRZ01000001">
    <property type="protein sequence ID" value="RIL44857.1"/>
    <property type="molecule type" value="Genomic_DNA"/>
</dbReference>
<protein>
    <submittedName>
        <fullName evidence="3">Asp23/Gls24 family envelope stress response protein</fullName>
    </submittedName>
</protein>
<dbReference type="Pfam" id="PF03780">
    <property type="entry name" value="Asp23"/>
    <property type="match status" value="1"/>
</dbReference>
<dbReference type="PANTHER" id="PTHR34297">
    <property type="entry name" value="HYPOTHETICAL CYTOSOLIC PROTEIN-RELATED"/>
    <property type="match status" value="1"/>
</dbReference>
<dbReference type="EMBL" id="BKAX01000003">
    <property type="protein sequence ID" value="GEQ05213.1"/>
    <property type="molecule type" value="Genomic_DNA"/>
</dbReference>
<dbReference type="InterPro" id="IPR005531">
    <property type="entry name" value="Asp23"/>
</dbReference>
<evidence type="ECO:0000256" key="1">
    <source>
        <dbReference type="ARBA" id="ARBA00005721"/>
    </source>
</evidence>